<name>A0A3G3MAY8_9CAUD</name>
<accession>A0A3G3MAY8</accession>
<dbReference type="EMBL" id="MH976515">
    <property type="protein sequence ID" value="AYR03287.1"/>
    <property type="molecule type" value="Genomic_DNA"/>
</dbReference>
<protein>
    <submittedName>
        <fullName evidence="1">Uncharacterized protein</fullName>
    </submittedName>
</protein>
<organism evidence="1 2">
    <name type="scientific">Gordonia phage Octobien14</name>
    <dbReference type="NCBI Taxonomy" id="2483673"/>
    <lineage>
        <taxon>Viruses</taxon>
        <taxon>Duplodnaviria</taxon>
        <taxon>Heunggongvirae</taxon>
        <taxon>Uroviricota</taxon>
        <taxon>Caudoviricetes</taxon>
        <taxon>Deeyouvirinae</taxon>
        <taxon>Octobienvirus</taxon>
        <taxon>Octobienvirus octobien14</taxon>
    </lineage>
</organism>
<sequence length="33" mass="3888">MRGCAGARPGVRVRACRVRVRVRMRSREFIWAK</sequence>
<keyword evidence="2" id="KW-1185">Reference proteome</keyword>
<dbReference type="RefSeq" id="YP_010246381.1">
    <property type="nucleotide sequence ID" value="NC_060134.1"/>
</dbReference>
<gene>
    <name evidence="1" type="primary">142</name>
    <name evidence="1" type="ORF">SEA_OCTOBIEN14_142</name>
</gene>
<evidence type="ECO:0000313" key="1">
    <source>
        <dbReference type="EMBL" id="AYR03287.1"/>
    </source>
</evidence>
<dbReference type="GeneID" id="70080936"/>
<dbReference type="Proteomes" id="UP000280547">
    <property type="component" value="Segment"/>
</dbReference>
<reference evidence="1 2" key="1">
    <citation type="submission" date="2018-09" db="EMBL/GenBank/DDBJ databases">
        <authorList>
            <person name="Amanuel B.M."/>
            <person name="Anspach C.J."/>
            <person name="Chiquito R.J."/>
            <person name="Gales J.M."/>
            <person name="Hall T."/>
            <person name="Hotaki K."/>
            <person name="Lozano B."/>
            <person name="Mugisha B."/>
            <person name="Fogarty M.P."/>
            <person name="Leadon S.A."/>
            <person name="Molloy S.D."/>
            <person name="Garlena R.A."/>
            <person name="Russell D.A."/>
            <person name="Pope W.H."/>
            <person name="Jacobs-Sera D."/>
            <person name="Hatfull G.F."/>
        </authorList>
    </citation>
    <scope>NUCLEOTIDE SEQUENCE [LARGE SCALE GENOMIC DNA]</scope>
</reference>
<dbReference type="KEGG" id="vg:70080936"/>
<proteinExistence type="predicted"/>
<evidence type="ECO:0000313" key="2">
    <source>
        <dbReference type="Proteomes" id="UP000280547"/>
    </source>
</evidence>